<sequence>MFEYFTVIFSSIHPAVYERILKHHLPYFMHRSTVSFSIQQLLLHILSTPLVIPTNMILFDYICENMDILFLYDDDDKHRVDFFSKLIRLILTHVMQNLRTEPLLKDYISKIQAFFYKLITKTVHYIVRMYDASHLQAMLKTILRICGSPQAEQFYKLFLPMFPSFLHWFSALQNILSPEALQEYFIELCLSLPARLSSLVPYMSLLADPEINSFQNPLLLSQQGLRAIELCLDNYSAIHVRDFFGPSGIARLNESLWTFISTSMDHQLSLQCLKILGKLSCLNRNSLCDIQKLSFTSTESKSDKPSIVVYFERSGKSTDDFITNQQLTPCKPSGNLNEVIYVQDSRNKMYTLEKHVIETKPLQCNLLLRPILSHCVNILKNSLLTERNFTNINRSDSVWLLLTWIKSAFDSYGAKVDKNEFISRILVINKDIMALSKTNLNGFNVSFASEIPYRSEMSSARQMLIDCIIGLSYAAANGDVKDDIEAHWEELIDFLTLQLHLETSIQYFGGILSISGVYPVSMDAFVLIDAIIAILCEPHSRFHACAIYTLLRMIQTSRSFASTSEEAQNIPLFHFLVQEISQLCTHPEPCHRLGGIYLLEIIIENFPTNFLFASFETLITAALDVLHFGDDDISQTSQESAMEVGKKLIDKVFEQKSEDLYKYLAALVLKHSKSCSFWTNKLLCEILIYLQAQTSVSPLELFSASDVQEFYKQHEIEFMNSKMEFRYLQLVSLLHSS</sequence>
<dbReference type="SUPFAM" id="SSF48371">
    <property type="entry name" value="ARM repeat"/>
    <property type="match status" value="1"/>
</dbReference>
<dbReference type="AlphaFoldDB" id="A0A914QYB7"/>
<reference evidence="2" key="1">
    <citation type="submission" date="2022-11" db="UniProtKB">
        <authorList>
            <consortium name="WormBaseParasite"/>
        </authorList>
    </citation>
    <scope>IDENTIFICATION</scope>
</reference>
<dbReference type="InterPro" id="IPR016024">
    <property type="entry name" value="ARM-type_fold"/>
</dbReference>
<keyword evidence="1" id="KW-1185">Reference proteome</keyword>
<accession>A0A914QYB7</accession>
<protein>
    <submittedName>
        <fullName evidence="2">Uncharacterized protein</fullName>
    </submittedName>
</protein>
<name>A0A914QYB7_9BILA</name>
<proteinExistence type="predicted"/>
<evidence type="ECO:0000313" key="2">
    <source>
        <dbReference type="WBParaSite" id="PDA_v2.g6901.t1"/>
    </source>
</evidence>
<evidence type="ECO:0000313" key="1">
    <source>
        <dbReference type="Proteomes" id="UP000887578"/>
    </source>
</evidence>
<dbReference type="Proteomes" id="UP000887578">
    <property type="component" value="Unplaced"/>
</dbReference>
<dbReference type="Pfam" id="PF20175">
    <property type="entry name" value="Tra1_central"/>
    <property type="match status" value="1"/>
</dbReference>
<dbReference type="InterPro" id="IPR046807">
    <property type="entry name" value="Tra1_central"/>
</dbReference>
<organism evidence="1 2">
    <name type="scientific">Panagrolaimus davidi</name>
    <dbReference type="NCBI Taxonomy" id="227884"/>
    <lineage>
        <taxon>Eukaryota</taxon>
        <taxon>Metazoa</taxon>
        <taxon>Ecdysozoa</taxon>
        <taxon>Nematoda</taxon>
        <taxon>Chromadorea</taxon>
        <taxon>Rhabditida</taxon>
        <taxon>Tylenchina</taxon>
        <taxon>Panagrolaimomorpha</taxon>
        <taxon>Panagrolaimoidea</taxon>
        <taxon>Panagrolaimidae</taxon>
        <taxon>Panagrolaimus</taxon>
    </lineage>
</organism>
<dbReference type="WBParaSite" id="PDA_v2.g6901.t1">
    <property type="protein sequence ID" value="PDA_v2.g6901.t1"/>
    <property type="gene ID" value="PDA_v2.g6901"/>
</dbReference>